<dbReference type="Proteomes" id="UP000218334">
    <property type="component" value="Unassembled WGS sequence"/>
</dbReference>
<keyword evidence="3" id="KW-1185">Reference proteome</keyword>
<feature type="chain" id="PRO_5013776397" evidence="1">
    <location>
        <begin position="22"/>
        <end position="291"/>
    </location>
</feature>
<evidence type="ECO:0000313" key="2">
    <source>
        <dbReference type="EMBL" id="PBK63985.1"/>
    </source>
</evidence>
<name>A0A2H3AZB5_9AGAR</name>
<dbReference type="AlphaFoldDB" id="A0A2H3AZB5"/>
<dbReference type="STRING" id="1076256.A0A2H3AZB5"/>
<accession>A0A2H3AZB5</accession>
<sequence>MVMSVLAFLRQAWIICIRLDAYNVCIEFENSTPPDSAALVYAWTLGYLIIHSPAPRSSRPYTHAYETTRSSPNSDRLPSNILSVPILRRAMNPRLREALKSHKEAKVLVSGDRACYSRSVENSPSPGSWVPVCSVRQIRPEHALQPKVSASTDEIGEAGMVYTQCARIALESTYLNEDSSNEELASVLAVLKSFGYAIAGTKFTRLEIWFEKTPTPPYPKQSHPRPGPLRNPHLSLPPEVARLSGAAEYIDKQDRVIEDLGVLAGDGSSAEVLSSALLKSMNQPMRQVPNL</sequence>
<evidence type="ECO:0000256" key="1">
    <source>
        <dbReference type="SAM" id="SignalP"/>
    </source>
</evidence>
<keyword evidence="1" id="KW-0732">Signal</keyword>
<reference evidence="3" key="1">
    <citation type="journal article" date="2017" name="Nat. Ecol. Evol.">
        <title>Genome expansion and lineage-specific genetic innovations in the forest pathogenic fungi Armillaria.</title>
        <authorList>
            <person name="Sipos G."/>
            <person name="Prasanna A.N."/>
            <person name="Walter M.C."/>
            <person name="O'Connor E."/>
            <person name="Balint B."/>
            <person name="Krizsan K."/>
            <person name="Kiss B."/>
            <person name="Hess J."/>
            <person name="Varga T."/>
            <person name="Slot J."/>
            <person name="Riley R."/>
            <person name="Boka B."/>
            <person name="Rigling D."/>
            <person name="Barry K."/>
            <person name="Lee J."/>
            <person name="Mihaltcheva S."/>
            <person name="LaButti K."/>
            <person name="Lipzen A."/>
            <person name="Waldron R."/>
            <person name="Moloney N.M."/>
            <person name="Sperisen C."/>
            <person name="Kredics L."/>
            <person name="Vagvoelgyi C."/>
            <person name="Patrignani A."/>
            <person name="Fitzpatrick D."/>
            <person name="Nagy I."/>
            <person name="Doyle S."/>
            <person name="Anderson J.B."/>
            <person name="Grigoriev I.V."/>
            <person name="Gueldener U."/>
            <person name="Muensterkoetter M."/>
            <person name="Nagy L.G."/>
        </authorList>
    </citation>
    <scope>NUCLEOTIDE SEQUENCE [LARGE SCALE GENOMIC DNA]</scope>
    <source>
        <strain evidence="3">28-4</strain>
    </source>
</reference>
<proteinExistence type="predicted"/>
<evidence type="ECO:0000313" key="3">
    <source>
        <dbReference type="Proteomes" id="UP000218334"/>
    </source>
</evidence>
<protein>
    <submittedName>
        <fullName evidence="2">Uncharacterized protein</fullName>
    </submittedName>
</protein>
<organism evidence="2 3">
    <name type="scientific">Armillaria solidipes</name>
    <dbReference type="NCBI Taxonomy" id="1076256"/>
    <lineage>
        <taxon>Eukaryota</taxon>
        <taxon>Fungi</taxon>
        <taxon>Dikarya</taxon>
        <taxon>Basidiomycota</taxon>
        <taxon>Agaricomycotina</taxon>
        <taxon>Agaricomycetes</taxon>
        <taxon>Agaricomycetidae</taxon>
        <taxon>Agaricales</taxon>
        <taxon>Marasmiineae</taxon>
        <taxon>Physalacriaceae</taxon>
        <taxon>Armillaria</taxon>
    </lineage>
</organism>
<gene>
    <name evidence="2" type="ORF">ARMSODRAFT_979380</name>
</gene>
<feature type="signal peptide" evidence="1">
    <location>
        <begin position="1"/>
        <end position="21"/>
    </location>
</feature>
<dbReference type="EMBL" id="KZ293454">
    <property type="protein sequence ID" value="PBK63985.1"/>
    <property type="molecule type" value="Genomic_DNA"/>
</dbReference>